<dbReference type="RefSeq" id="WP_138171241.1">
    <property type="nucleotide sequence ID" value="NZ_VAWA01000031.1"/>
</dbReference>
<evidence type="ECO:0000256" key="1">
    <source>
        <dbReference type="ARBA" id="ARBA00006987"/>
    </source>
</evidence>
<comment type="similarity">
    <text evidence="1">Belongs to the UPF0065 (bug) family.</text>
</comment>
<name>A0A5R9A0B3_9MICC</name>
<dbReference type="EMBL" id="VAWA01000031">
    <property type="protein sequence ID" value="TLP71216.1"/>
    <property type="molecule type" value="Genomic_DNA"/>
</dbReference>
<dbReference type="Pfam" id="PF03401">
    <property type="entry name" value="TctC"/>
    <property type="match status" value="1"/>
</dbReference>
<protein>
    <submittedName>
        <fullName evidence="2">Tripartite tricarboxylate transporter substrate binding protein</fullName>
    </submittedName>
</protein>
<organism evidence="2 3">
    <name type="scientific">Nesterenkonia sphaerica</name>
    <dbReference type="NCBI Taxonomy" id="1804988"/>
    <lineage>
        <taxon>Bacteria</taxon>
        <taxon>Bacillati</taxon>
        <taxon>Actinomycetota</taxon>
        <taxon>Actinomycetes</taxon>
        <taxon>Micrococcales</taxon>
        <taxon>Micrococcaceae</taxon>
        <taxon>Nesterenkonia</taxon>
    </lineage>
</organism>
<dbReference type="Proteomes" id="UP000306544">
    <property type="component" value="Unassembled WGS sequence"/>
</dbReference>
<dbReference type="PANTHER" id="PTHR42928">
    <property type="entry name" value="TRICARBOXYLATE-BINDING PROTEIN"/>
    <property type="match status" value="1"/>
</dbReference>
<dbReference type="Gene3D" id="3.40.190.10">
    <property type="entry name" value="Periplasmic binding protein-like II"/>
    <property type="match status" value="1"/>
</dbReference>
<dbReference type="InterPro" id="IPR042100">
    <property type="entry name" value="Bug_dom1"/>
</dbReference>
<dbReference type="OrthoDB" id="9780943at2"/>
<sequence>MFTSRKVYGVVSVACISALGLSACDDQEQESEAAGACSILEDEQVTIVVPYDPGGGYDSFARLIAPELEESIGAQVVVENRPGAGGLAAVNEITNAPEDGSRVAIMDGPGVAAASLAGAEGANFELSDLSYIGTVSNYPIVIATGPESDIESLEDLQTAEQVSFASAGRGASDYITAALLADMYDLEDSEIVTGFGGQAEAELSVVQGNVDVIAGVLDSRLPSIQSGDLVPIATIAPERPEDLPDVPLVQEDENLTGDQLDLLDTHQQIHDIGRPLVGPSSMEEEPLDCLRGALSEVADDEEFTDRASDQGRLISHIDGETMEADLTITRDDISEEYQSILEESF</sequence>
<dbReference type="InterPro" id="IPR005064">
    <property type="entry name" value="BUG"/>
</dbReference>
<dbReference type="SUPFAM" id="SSF53850">
    <property type="entry name" value="Periplasmic binding protein-like II"/>
    <property type="match status" value="1"/>
</dbReference>
<dbReference type="AlphaFoldDB" id="A0A5R9A0B3"/>
<gene>
    <name evidence="2" type="ORF">FEF27_12635</name>
</gene>
<dbReference type="PANTHER" id="PTHR42928:SF5">
    <property type="entry name" value="BLR1237 PROTEIN"/>
    <property type="match status" value="1"/>
</dbReference>
<keyword evidence="3" id="KW-1185">Reference proteome</keyword>
<reference evidence="2 3" key="1">
    <citation type="submission" date="2019-05" db="EMBL/GenBank/DDBJ databases">
        <title>Nesterenkonia sp. GY239, isolated from the Southern Atlantic Ocean.</title>
        <authorList>
            <person name="Zhang G."/>
        </authorList>
    </citation>
    <scope>NUCLEOTIDE SEQUENCE [LARGE SCALE GENOMIC DNA]</scope>
    <source>
        <strain evidence="2 3">GY239</strain>
    </source>
</reference>
<accession>A0A5R9A0B3</accession>
<comment type="caution">
    <text evidence="2">The sequence shown here is derived from an EMBL/GenBank/DDBJ whole genome shotgun (WGS) entry which is preliminary data.</text>
</comment>
<proteinExistence type="inferred from homology"/>
<dbReference type="Gene3D" id="3.40.190.150">
    <property type="entry name" value="Bordetella uptake gene, domain 1"/>
    <property type="match status" value="1"/>
</dbReference>
<dbReference type="CDD" id="cd07012">
    <property type="entry name" value="PBP2_Bug_TTT"/>
    <property type="match status" value="1"/>
</dbReference>
<evidence type="ECO:0000313" key="3">
    <source>
        <dbReference type="Proteomes" id="UP000306544"/>
    </source>
</evidence>
<dbReference type="PROSITE" id="PS51257">
    <property type="entry name" value="PROKAR_LIPOPROTEIN"/>
    <property type="match status" value="1"/>
</dbReference>
<evidence type="ECO:0000313" key="2">
    <source>
        <dbReference type="EMBL" id="TLP71216.1"/>
    </source>
</evidence>